<gene>
    <name evidence="1" type="ORF">H1R20_g13887</name>
</gene>
<dbReference type="PANTHER" id="PTHR31005">
    <property type="entry name" value="DUF4139 DOMAIN-CONTAINING PROTEIN"/>
    <property type="match status" value="1"/>
</dbReference>
<sequence>MHEYDQGSPPQLKFEVCPTKLEEKKASIEKDIEGKASRKMCEDLWLNLGGMPAVNGAMAMATFSRPKADSLRESSSADAIKHRGLEVSSKGNITATFSVPGLMTIPSDNVAHKGCQVHLKAVVKNASEYTLLRGPASVPEETFDCPLGPSIRVTYHPLAKKLSQSGFMFMSRTRNYVFSQRITVHNTKSLAIDNLAIVD</sequence>
<name>A0A9W8IV34_9AGAR</name>
<dbReference type="InterPro" id="IPR011935">
    <property type="entry name" value="CHP02231"/>
</dbReference>
<accession>A0A9W8IV34</accession>
<proteinExistence type="predicted"/>
<evidence type="ECO:0000313" key="1">
    <source>
        <dbReference type="EMBL" id="KAJ2923207.1"/>
    </source>
</evidence>
<dbReference type="AlphaFoldDB" id="A0A9W8IV34"/>
<dbReference type="OrthoDB" id="10068793at2759"/>
<reference evidence="1" key="1">
    <citation type="submission" date="2022-06" db="EMBL/GenBank/DDBJ databases">
        <title>Genome Sequence of Candolleomyces eurysporus.</title>
        <authorList>
            <person name="Buettner E."/>
        </authorList>
    </citation>
    <scope>NUCLEOTIDE SEQUENCE</scope>
    <source>
        <strain evidence="1">VTCC 930004</strain>
    </source>
</reference>
<keyword evidence="2" id="KW-1185">Reference proteome</keyword>
<comment type="caution">
    <text evidence="1">The sequence shown here is derived from an EMBL/GenBank/DDBJ whole genome shotgun (WGS) entry which is preliminary data.</text>
</comment>
<organism evidence="1 2">
    <name type="scientific">Candolleomyces eurysporus</name>
    <dbReference type="NCBI Taxonomy" id="2828524"/>
    <lineage>
        <taxon>Eukaryota</taxon>
        <taxon>Fungi</taxon>
        <taxon>Dikarya</taxon>
        <taxon>Basidiomycota</taxon>
        <taxon>Agaricomycotina</taxon>
        <taxon>Agaricomycetes</taxon>
        <taxon>Agaricomycetidae</taxon>
        <taxon>Agaricales</taxon>
        <taxon>Agaricineae</taxon>
        <taxon>Psathyrellaceae</taxon>
        <taxon>Candolleomyces</taxon>
    </lineage>
</organism>
<protein>
    <submittedName>
        <fullName evidence="1">Uncharacterized protein</fullName>
    </submittedName>
</protein>
<dbReference type="PANTHER" id="PTHR31005:SF8">
    <property type="entry name" value="DUF4139 DOMAIN-CONTAINING PROTEIN"/>
    <property type="match status" value="1"/>
</dbReference>
<feature type="non-terminal residue" evidence="1">
    <location>
        <position position="1"/>
    </location>
</feature>
<evidence type="ECO:0000313" key="2">
    <source>
        <dbReference type="Proteomes" id="UP001140091"/>
    </source>
</evidence>
<dbReference type="Proteomes" id="UP001140091">
    <property type="component" value="Unassembled WGS sequence"/>
</dbReference>
<dbReference type="EMBL" id="JANBPK010001390">
    <property type="protein sequence ID" value="KAJ2923207.1"/>
    <property type="molecule type" value="Genomic_DNA"/>
</dbReference>